<keyword evidence="1" id="KW-1133">Transmembrane helix</keyword>
<dbReference type="RefSeq" id="WP_315649838.1">
    <property type="nucleotide sequence ID" value="NZ_JAVXZY010000002.1"/>
</dbReference>
<evidence type="ECO:0000313" key="2">
    <source>
        <dbReference type="EMBL" id="MDT8999346.1"/>
    </source>
</evidence>
<evidence type="ECO:0000256" key="1">
    <source>
        <dbReference type="SAM" id="Phobius"/>
    </source>
</evidence>
<dbReference type="EMBL" id="JAVXZY010000002">
    <property type="protein sequence ID" value="MDT8999346.1"/>
    <property type="molecule type" value="Genomic_DNA"/>
</dbReference>
<protein>
    <submittedName>
        <fullName evidence="2">Prepilin-type N-terminal cleavage/methylation domain-containing protein</fullName>
    </submittedName>
</protein>
<dbReference type="InterPro" id="IPR012902">
    <property type="entry name" value="N_methyl_site"/>
</dbReference>
<dbReference type="Proteomes" id="UP001246372">
    <property type="component" value="Unassembled WGS sequence"/>
</dbReference>
<keyword evidence="1" id="KW-0812">Transmembrane</keyword>
<keyword evidence="3" id="KW-1185">Reference proteome</keyword>
<dbReference type="SUPFAM" id="SSF54523">
    <property type="entry name" value="Pili subunits"/>
    <property type="match status" value="1"/>
</dbReference>
<evidence type="ECO:0000313" key="3">
    <source>
        <dbReference type="Proteomes" id="UP001246372"/>
    </source>
</evidence>
<reference evidence="2" key="1">
    <citation type="submission" date="2023-09" db="EMBL/GenBank/DDBJ databases">
        <title>Paucibacter sp. APW11 Genome sequencing and assembly.</title>
        <authorList>
            <person name="Kim I."/>
        </authorList>
    </citation>
    <scope>NUCLEOTIDE SEQUENCE</scope>
    <source>
        <strain evidence="2">APW11</strain>
    </source>
</reference>
<dbReference type="Pfam" id="PF07963">
    <property type="entry name" value="N_methyl"/>
    <property type="match status" value="1"/>
</dbReference>
<dbReference type="InterPro" id="IPR045584">
    <property type="entry name" value="Pilin-like"/>
</dbReference>
<dbReference type="Gene3D" id="3.30.700.10">
    <property type="entry name" value="Glycoprotein, Type 4 Pilin"/>
    <property type="match status" value="1"/>
</dbReference>
<accession>A0ABU3P9U5</accession>
<proteinExistence type="predicted"/>
<dbReference type="NCBIfam" id="TIGR02532">
    <property type="entry name" value="IV_pilin_GFxxxE"/>
    <property type="match status" value="1"/>
</dbReference>
<feature type="transmembrane region" description="Helical" evidence="1">
    <location>
        <begin position="12"/>
        <end position="33"/>
    </location>
</feature>
<sequence length="164" mass="17621">MNPARPRGFTLLEVAFVLAVLGIVLAIAVPGYAHLSARAKLRSAAEALASDLRNARLLSVQERVPVFVSFHSGAQWCWGVSRTQACECETGKPRCDVSSASYKSHPDVLLQAGSDSEFEPGLGRAMRWSQVGMSNSKNQQLHVDLNAMGRPQICGPAAPRSSDC</sequence>
<name>A0ABU3P9U5_9BURK</name>
<gene>
    <name evidence="2" type="ORF">RQP53_08720</name>
</gene>
<keyword evidence="1" id="KW-0472">Membrane</keyword>
<dbReference type="PROSITE" id="PS00409">
    <property type="entry name" value="PROKAR_NTER_METHYL"/>
    <property type="match status" value="1"/>
</dbReference>
<comment type="caution">
    <text evidence="2">The sequence shown here is derived from an EMBL/GenBank/DDBJ whole genome shotgun (WGS) entry which is preliminary data.</text>
</comment>
<organism evidence="2 3">
    <name type="scientific">Roseateles aquae</name>
    <dbReference type="NCBI Taxonomy" id="3077235"/>
    <lineage>
        <taxon>Bacteria</taxon>
        <taxon>Pseudomonadati</taxon>
        <taxon>Pseudomonadota</taxon>
        <taxon>Betaproteobacteria</taxon>
        <taxon>Burkholderiales</taxon>
        <taxon>Sphaerotilaceae</taxon>
        <taxon>Roseateles</taxon>
    </lineage>
</organism>